<dbReference type="OrthoDB" id="9895617at2759"/>
<dbReference type="EMBL" id="LNIX01000001">
    <property type="protein sequence ID" value="OXA62040.1"/>
    <property type="molecule type" value="Genomic_DNA"/>
</dbReference>
<organism evidence="3 4">
    <name type="scientific">Folsomia candida</name>
    <name type="common">Springtail</name>
    <dbReference type="NCBI Taxonomy" id="158441"/>
    <lineage>
        <taxon>Eukaryota</taxon>
        <taxon>Metazoa</taxon>
        <taxon>Ecdysozoa</taxon>
        <taxon>Arthropoda</taxon>
        <taxon>Hexapoda</taxon>
        <taxon>Collembola</taxon>
        <taxon>Entomobryomorpha</taxon>
        <taxon>Isotomoidea</taxon>
        <taxon>Isotomidae</taxon>
        <taxon>Proisotominae</taxon>
        <taxon>Folsomia</taxon>
    </lineage>
</organism>
<name>A0A226EXW5_FOLCA</name>
<evidence type="ECO:0000313" key="4">
    <source>
        <dbReference type="Proteomes" id="UP000198287"/>
    </source>
</evidence>
<proteinExistence type="predicted"/>
<evidence type="ECO:0000256" key="1">
    <source>
        <dbReference type="SAM" id="Phobius"/>
    </source>
</evidence>
<feature type="chain" id="PRO_5012307924" evidence="2">
    <location>
        <begin position="20"/>
        <end position="234"/>
    </location>
</feature>
<reference evidence="3 4" key="1">
    <citation type="submission" date="2015-12" db="EMBL/GenBank/DDBJ databases">
        <title>The genome of Folsomia candida.</title>
        <authorList>
            <person name="Faddeeva A."/>
            <person name="Derks M.F."/>
            <person name="Anvar Y."/>
            <person name="Smit S."/>
            <person name="Van Straalen N."/>
            <person name="Roelofs D."/>
        </authorList>
    </citation>
    <scope>NUCLEOTIDE SEQUENCE [LARGE SCALE GENOMIC DNA]</scope>
    <source>
        <strain evidence="3 4">VU population</strain>
        <tissue evidence="3">Whole body</tissue>
    </source>
</reference>
<dbReference type="InterPro" id="IPR011024">
    <property type="entry name" value="G_crystallin-like"/>
</dbReference>
<gene>
    <name evidence="3" type="ORF">Fcan01_01190</name>
</gene>
<feature type="signal peptide" evidence="2">
    <location>
        <begin position="1"/>
        <end position="19"/>
    </location>
</feature>
<comment type="caution">
    <text evidence="3">The sequence shown here is derived from an EMBL/GenBank/DDBJ whole genome shotgun (WGS) entry which is preliminary data.</text>
</comment>
<keyword evidence="1" id="KW-0812">Transmembrane</keyword>
<keyword evidence="4" id="KW-1185">Reference proteome</keyword>
<protein>
    <submittedName>
        <fullName evidence="3">Uncharacterized protein</fullName>
    </submittedName>
</protein>
<keyword evidence="1" id="KW-1133">Transmembrane helix</keyword>
<evidence type="ECO:0000256" key="2">
    <source>
        <dbReference type="SAM" id="SignalP"/>
    </source>
</evidence>
<accession>A0A226EXW5</accession>
<sequence>MQKSQLFFAICVLTGSILAQRARLFDNGNCTGIPLAETTTVEHYLINSNAPNVTRGTRVYGIWEIEECQPAENFSIYCHAEIILDYDTTCHPLTMDMPYVIAMSSRAYELDEPNLTLYGEPGLNSTFQNFLDTRPTTRISQWQSYFIVGTKSWLIYEEPDYKGNSTCLSPSEDVIDRGYGITLVMEGLDVMLLGSVRKTERNCPPEGSGGSKKIIPRLTILIGFLIVTLMIIYK</sequence>
<keyword evidence="2" id="KW-0732">Signal</keyword>
<keyword evidence="1" id="KW-0472">Membrane</keyword>
<dbReference type="AlphaFoldDB" id="A0A226EXW5"/>
<evidence type="ECO:0000313" key="3">
    <source>
        <dbReference type="EMBL" id="OXA62040.1"/>
    </source>
</evidence>
<feature type="transmembrane region" description="Helical" evidence="1">
    <location>
        <begin position="214"/>
        <end position="233"/>
    </location>
</feature>
<dbReference type="Proteomes" id="UP000198287">
    <property type="component" value="Unassembled WGS sequence"/>
</dbReference>
<dbReference type="SUPFAM" id="SSF49695">
    <property type="entry name" value="gamma-Crystallin-like"/>
    <property type="match status" value="1"/>
</dbReference>